<sequence length="1580" mass="173044">MPSDSTPSILNQVLNTIDRYELAYNDSETIPVRYRNILNTGFYLAVMVNIMSVAILFYSLYIGRVKNKNFNSTIASTATVVIISSILLLYLSYKIYMKNRINTILNDSLIELANSVQSCVQFVSDQHEKYDSAVVQLRAVLDRYVESDIQPIVSTVEDCLQALCIRADNQELLIMRMMEDLFSSYQDELSKVSVILQKISDQIGSLAHQDSLVEGLVCLVDSKIKALVAQDFLNKYIGHYAALEGKLCLELVTLLSNVVPMIQSYEWSSKWSIINKSIKERADKLCDSLDKVKTSLKHETSQRLGCCLFDILYNVVVEINEFLSAVEKDDSVLVRGIGNSCDVESKKSLLFSGSTTGKSKEGIIPNTEDTKILGKNKSQPCGSIIDMDDKHSDVDRLSNSTTLSTKDVFFSSIKELAGDFLDKVSGSVSTKDILPSVIVVGEKITPGQNQGIPDIASGWDWLHDELLEQNQNVPDISSGWDWGTDVFPIIDSHERESYRASQLAEAAKGNSLCVEKCTDGADMPTEFTGNILSNCVGKNMIGNVSSISYGDDALDCMFDRFVGQDPNYTTTGNRSQASRNSTGQLGYVNMTIADVGNSSKSTSDVLFPGCTINHGVANPPQETQLLMSKDETLGNFRVPSQGFTLQEEDAALNVQCAEDRVNDCAVGQQDEIHVGSDNVKGVSQNAEASSNGQEEFTCSVASCTTSELLGLSSRDAMRVNVLNLGKFSKGQGSNLSSQNNVMLQESMSDIPLDDDSIVQDDHSIMQDDGANVFVRMKRRLFKSGGKDSSSTTEQICEDVLGKDKAKVSPIEGMIEKFVVYVGRGTGDIGQTNTYNVECEASCSSSMEKADVPDNIEKRSYLVDFKTKLYGLVNFSNRDDSKNGEDGSSSYPQQNDCTPAPENVVQESGDEDKDTVLPQIINPVGVNGESSKDSTAEDTEEGGCTPTTENVVQESSDEDKDTVLPQIINPVGVNGESSKNIIAEDTEESGCTPTPENVVQKSGGEDKDTVSHKVISPVNVSDKSSKDSPAEDIKQGDCTTTQGIVRESSKLGKSSILRRIMNPFNGDDKSSEDSPSKDTEQGGCTTTQGIVQESSKRDKSNILRRIMNPFNRDDKSSEDSLSKDAEQDDCTPTPENVIQESSGEDKGIVSQEVVSPVDLDGESSKDSTTEGTEHDDCIPNPENIVQENNKRDKSSILHRIMNPFNRDDKSSEDSLSKDAEQDDCTPTPENVVQENSKRDKSSILRRIMNPFNRDDKSSEDSPSKDTEQDDCTPTPENVVQENGGEDKDTVSHKVISPVDVSGKSSKDSPAEDIKQGDCTTTQGIVQESSKRDKSSILHRIMNPFNRDDKSSEDSPSKDAEQGGCTTTTQGIVRESSKLGKNTILRRIMDPFNRDDKSSEGSTSKDTKHGDYTSTPENIVQGNGGKDTMPQKMVSPVDMNDKSSKDSATEDTEQDDCGTVEDVVQESNEEGKDTVSQKMVSPVDMNDKSSKDSATEDTEQGDCGTVENVVQESSEQEQKCEVLLSLISLQMLMLKLLYSIRIDSIIKRSDIGINSARFYGRQRMVSSVSHVKSLQNSYNMVK</sequence>
<name>A0AAE6Q9T4_EHRRU</name>
<feature type="compositionally biased region" description="Basic and acidic residues" evidence="1">
    <location>
        <begin position="1204"/>
        <end position="1218"/>
    </location>
</feature>
<dbReference type="RefSeq" id="WP_158406278.1">
    <property type="nucleotide sequence ID" value="NZ_CP033454.1"/>
</dbReference>
<feature type="compositionally biased region" description="Polar residues" evidence="1">
    <location>
        <begin position="1081"/>
        <end position="1092"/>
    </location>
</feature>
<feature type="compositionally biased region" description="Basic and acidic residues" evidence="1">
    <location>
        <begin position="1161"/>
        <end position="1176"/>
    </location>
</feature>
<feature type="compositionally biased region" description="Basic and acidic residues" evidence="1">
    <location>
        <begin position="1022"/>
        <end position="1034"/>
    </location>
</feature>
<accession>A0AAE6Q9T4</accession>
<feature type="transmembrane region" description="Helical" evidence="2">
    <location>
        <begin position="41"/>
        <end position="61"/>
    </location>
</feature>
<feature type="compositionally biased region" description="Polar residues" evidence="1">
    <location>
        <begin position="944"/>
        <end position="953"/>
    </location>
</feature>
<feature type="compositionally biased region" description="Basic and acidic residues" evidence="1">
    <location>
        <begin position="1303"/>
        <end position="1314"/>
    </location>
</feature>
<gene>
    <name evidence="3" type="ORF">EDL80_00570</name>
</gene>
<dbReference type="EMBL" id="CP033455">
    <property type="protein sequence ID" value="QGR03112.1"/>
    <property type="molecule type" value="Genomic_DNA"/>
</dbReference>
<feature type="compositionally biased region" description="Polar residues" evidence="1">
    <location>
        <begin position="988"/>
        <end position="999"/>
    </location>
</feature>
<evidence type="ECO:0000313" key="3">
    <source>
        <dbReference type="EMBL" id="QGR03112.1"/>
    </source>
</evidence>
<keyword evidence="2" id="KW-0472">Membrane</keyword>
<feature type="compositionally biased region" description="Acidic residues" evidence="1">
    <location>
        <begin position="1447"/>
        <end position="1466"/>
    </location>
</feature>
<feature type="compositionally biased region" description="Polar residues" evidence="1">
    <location>
        <begin position="1410"/>
        <end position="1419"/>
    </location>
</feature>
<keyword evidence="4" id="KW-1185">Reference proteome</keyword>
<organism evidence="3 4">
    <name type="scientific">Ehrlichia ruminantium</name>
    <name type="common">heartwater rickettsia</name>
    <name type="synonym">Cowdria ruminantium</name>
    <dbReference type="NCBI Taxonomy" id="779"/>
    <lineage>
        <taxon>Bacteria</taxon>
        <taxon>Pseudomonadati</taxon>
        <taxon>Pseudomonadota</taxon>
        <taxon>Alphaproteobacteria</taxon>
        <taxon>Rickettsiales</taxon>
        <taxon>Anaplasmataceae</taxon>
        <taxon>Ehrlichia</taxon>
    </lineage>
</organism>
<feature type="compositionally biased region" description="Basic and acidic residues" evidence="1">
    <location>
        <begin position="1483"/>
        <end position="1492"/>
    </location>
</feature>
<proteinExistence type="predicted"/>
<feature type="compositionally biased region" description="Basic and acidic residues" evidence="1">
    <location>
        <begin position="1110"/>
        <end position="1124"/>
    </location>
</feature>
<feature type="compositionally biased region" description="Basic and acidic residues" evidence="1">
    <location>
        <begin position="1065"/>
        <end position="1079"/>
    </location>
</feature>
<evidence type="ECO:0000256" key="2">
    <source>
        <dbReference type="SAM" id="Phobius"/>
    </source>
</evidence>
<reference evidence="3 4" key="1">
    <citation type="submission" date="2018-10" db="EMBL/GenBank/DDBJ databases">
        <title>Propagation and draft genome sequences of three atypical Erhlichia ruminantium isolates.</title>
        <authorList>
            <person name="Liebenberg J."/>
            <person name="Steyn H."/>
            <person name="Josemans A."/>
            <person name="Zweygarth E."/>
        </authorList>
    </citation>
    <scope>NUCLEOTIDE SEQUENCE [LARGE SCALE GENOMIC DNA]</scope>
    <source>
        <strain evidence="3 4">Omatjenne</strain>
    </source>
</reference>
<evidence type="ECO:0000313" key="4">
    <source>
        <dbReference type="Proteomes" id="UP000422822"/>
    </source>
</evidence>
<feature type="compositionally biased region" description="Polar residues" evidence="1">
    <location>
        <begin position="885"/>
        <end position="896"/>
    </location>
</feature>
<feature type="compositionally biased region" description="Polar residues" evidence="1">
    <location>
        <begin position="1316"/>
        <end position="1326"/>
    </location>
</feature>
<keyword evidence="2" id="KW-0812">Transmembrane</keyword>
<protein>
    <submittedName>
        <fullName evidence="3">Uncharacterized protein</fullName>
    </submittedName>
</protein>
<feature type="region of interest" description="Disordered" evidence="1">
    <location>
        <begin position="875"/>
        <end position="1501"/>
    </location>
</feature>
<evidence type="ECO:0000256" key="1">
    <source>
        <dbReference type="SAM" id="MobiDB-lite"/>
    </source>
</evidence>
<feature type="compositionally biased region" description="Basic and acidic residues" evidence="1">
    <location>
        <begin position="1437"/>
        <end position="1446"/>
    </location>
</feature>
<feature type="transmembrane region" description="Helical" evidence="2">
    <location>
        <begin position="73"/>
        <end position="93"/>
    </location>
</feature>
<feature type="compositionally biased region" description="Basic and acidic residues" evidence="1">
    <location>
        <begin position="1344"/>
        <end position="1359"/>
    </location>
</feature>
<feature type="compositionally biased region" description="Basic and acidic residues" evidence="1">
    <location>
        <begin position="1385"/>
        <end position="1409"/>
    </location>
</feature>
<dbReference type="Proteomes" id="UP000422822">
    <property type="component" value="Chromosome"/>
</dbReference>
<keyword evidence="2" id="KW-1133">Transmembrane helix</keyword>
<feature type="compositionally biased region" description="Basic and acidic residues" evidence="1">
    <location>
        <begin position="1251"/>
        <end position="1265"/>
    </location>
</feature>